<evidence type="ECO:0000313" key="3">
    <source>
        <dbReference type="Proteomes" id="UP001312865"/>
    </source>
</evidence>
<organism evidence="2 3">
    <name type="scientific">Bacillus spongiae</name>
    <dbReference type="NCBI Taxonomy" id="2683610"/>
    <lineage>
        <taxon>Bacteria</taxon>
        <taxon>Bacillati</taxon>
        <taxon>Bacillota</taxon>
        <taxon>Bacilli</taxon>
        <taxon>Bacillales</taxon>
        <taxon>Bacillaceae</taxon>
        <taxon>Bacillus</taxon>
    </lineage>
</organism>
<gene>
    <name evidence="2" type="ORF">WAK64_13620</name>
</gene>
<protein>
    <submittedName>
        <fullName evidence="2">Type II secretion system protein</fullName>
    </submittedName>
</protein>
<feature type="transmembrane region" description="Helical" evidence="1">
    <location>
        <begin position="12"/>
        <end position="32"/>
    </location>
</feature>
<keyword evidence="1" id="KW-0812">Transmembrane</keyword>
<proteinExistence type="predicted"/>
<reference evidence="2 3" key="1">
    <citation type="journal article" date="2018" name="J. Microbiol.">
        <title>Bacillus spongiae sp. nov., isolated from sponge of Jeju Island.</title>
        <authorList>
            <person name="Lee G.E."/>
            <person name="Im W.T."/>
            <person name="Park J.S."/>
        </authorList>
    </citation>
    <scope>NUCLEOTIDE SEQUENCE [LARGE SCALE GENOMIC DNA]</scope>
    <source>
        <strain evidence="2 3">135PIL107-10</strain>
    </source>
</reference>
<dbReference type="EMBL" id="JBBAXC010000011">
    <property type="protein sequence ID" value="MEI5908093.1"/>
    <property type="molecule type" value="Genomic_DNA"/>
</dbReference>
<keyword evidence="1" id="KW-1133">Transmembrane helix</keyword>
<dbReference type="Proteomes" id="UP001312865">
    <property type="component" value="Unassembled WGS sequence"/>
</dbReference>
<accession>A0ABU8HGA9</accession>
<keyword evidence="3" id="KW-1185">Reference proteome</keyword>
<sequence>MKNNRGYALPESLIALFSLFFLVASIFPVIYIQYEKQRQQERELESARVMFEEVENVFFTSAQKQNEEIKKGEGRFQLIWEIDTGVCVKQEGVVLCVRKR</sequence>
<keyword evidence="1" id="KW-0472">Membrane</keyword>
<name>A0ABU8HGA9_9BACI</name>
<evidence type="ECO:0000256" key="1">
    <source>
        <dbReference type="SAM" id="Phobius"/>
    </source>
</evidence>
<evidence type="ECO:0000313" key="2">
    <source>
        <dbReference type="EMBL" id="MEI5908093.1"/>
    </source>
</evidence>
<comment type="caution">
    <text evidence="2">The sequence shown here is derived from an EMBL/GenBank/DDBJ whole genome shotgun (WGS) entry which is preliminary data.</text>
</comment>